<sequence>MDYREFINEVENTILDYMPPEYENAEVRIDGTMKNNSVMRQGLSIHREGEVLTPKLYLDEFFQSYEEGDSMKEVCSHIAKEYTKHSLDDKTFGVESILSFEKAKDNITTKVVAAKNNRSLLRERPSTKLDDLAVMYQIEVGTTPFGRATAPVTNELMKSWGVTVSELHHLAVENTERIHPSKLSAIESILVGIEENMLEEGITYQQCVLMVLTNEDKVGGAGVLANPQVLSKVSEVIGDSYYILPSSVHEVLVIPKECAYIMDMTPKELGAMVRDVNAEEVSKEERLSDHIYEFDKDKKTLDTVKESKEKTKDLER</sequence>
<name>A0A1M6PMF9_9FIRM</name>
<reference evidence="1 2" key="1">
    <citation type="submission" date="2016-11" db="EMBL/GenBank/DDBJ databases">
        <authorList>
            <person name="Jaros S."/>
            <person name="Januszkiewicz K."/>
            <person name="Wedrychowicz H."/>
        </authorList>
    </citation>
    <scope>NUCLEOTIDE SEQUENCE [LARGE SCALE GENOMIC DNA]</scope>
    <source>
        <strain evidence="1 2">DSM 15480</strain>
    </source>
</reference>
<dbReference type="OrthoDB" id="1655031at2"/>
<dbReference type="Pfam" id="PF18941">
    <property type="entry name" value="DUF5688"/>
    <property type="match status" value="1"/>
</dbReference>
<evidence type="ECO:0000313" key="1">
    <source>
        <dbReference type="EMBL" id="SHK09135.1"/>
    </source>
</evidence>
<dbReference type="Proteomes" id="UP000184301">
    <property type="component" value="Unassembled WGS sequence"/>
</dbReference>
<dbReference type="AlphaFoldDB" id="A0A1M6PMF9"/>
<evidence type="ECO:0000313" key="2">
    <source>
        <dbReference type="Proteomes" id="UP000184301"/>
    </source>
</evidence>
<dbReference type="InterPro" id="IPR043743">
    <property type="entry name" value="DUF5688"/>
</dbReference>
<dbReference type="EMBL" id="FQZY01000029">
    <property type="protein sequence ID" value="SHK09135.1"/>
    <property type="molecule type" value="Genomic_DNA"/>
</dbReference>
<organism evidence="1 2">
    <name type="scientific">Hespellia stercorisuis DSM 15480</name>
    <dbReference type="NCBI Taxonomy" id="1121950"/>
    <lineage>
        <taxon>Bacteria</taxon>
        <taxon>Bacillati</taxon>
        <taxon>Bacillota</taxon>
        <taxon>Clostridia</taxon>
        <taxon>Lachnospirales</taxon>
        <taxon>Lachnospiraceae</taxon>
        <taxon>Hespellia</taxon>
    </lineage>
</organism>
<protein>
    <submittedName>
        <fullName evidence="1">Uncharacterized protein</fullName>
    </submittedName>
</protein>
<proteinExistence type="predicted"/>
<dbReference type="RefSeq" id="WP_073109970.1">
    <property type="nucleotide sequence ID" value="NZ_FQZY01000029.1"/>
</dbReference>
<gene>
    <name evidence="1" type="ORF">SAMN02745243_02162</name>
</gene>
<keyword evidence="2" id="KW-1185">Reference proteome</keyword>
<dbReference type="STRING" id="1121950.SAMN02745243_02162"/>
<accession>A0A1M6PMF9</accession>